<gene>
    <name evidence="6" type="ORF">MOV08_41540</name>
</gene>
<comment type="similarity">
    <text evidence="2">Belongs to the SHMT family.</text>
</comment>
<dbReference type="Pfam" id="PF00464">
    <property type="entry name" value="SHMT"/>
    <property type="match status" value="1"/>
</dbReference>
<dbReference type="RefSeq" id="WP_275311368.1">
    <property type="nucleotide sequence ID" value="NZ_CP095749.1"/>
</dbReference>
<dbReference type="InterPro" id="IPR015421">
    <property type="entry name" value="PyrdxlP-dep_Trfase_major"/>
</dbReference>
<feature type="region of interest" description="Disordered" evidence="4">
    <location>
        <begin position="1"/>
        <end position="24"/>
    </location>
</feature>
<comment type="cofactor">
    <cofactor evidence="1">
        <name>pyridoxal 5'-phosphate</name>
        <dbReference type="ChEBI" id="CHEBI:597326"/>
    </cofactor>
</comment>
<reference evidence="6 7" key="1">
    <citation type="submission" date="2022-03" db="EMBL/GenBank/DDBJ databases">
        <title>Streptomyces yunnanensis P86,complete genome.</title>
        <authorList>
            <person name="Chen S."/>
            <person name="Zhang Q."/>
        </authorList>
    </citation>
    <scope>NUCLEOTIDE SEQUENCE [LARGE SCALE GENOMIC DNA]</scope>
    <source>
        <strain evidence="6 7">P86</strain>
    </source>
</reference>
<proteinExistence type="inferred from homology"/>
<keyword evidence="3" id="KW-0663">Pyridoxal phosphate</keyword>
<organism evidence="6 7">
    <name type="scientific">Streptomyces yunnanensis</name>
    <dbReference type="NCBI Taxonomy" id="156453"/>
    <lineage>
        <taxon>Bacteria</taxon>
        <taxon>Bacillati</taxon>
        <taxon>Actinomycetota</taxon>
        <taxon>Actinomycetes</taxon>
        <taxon>Kitasatosporales</taxon>
        <taxon>Streptomycetaceae</taxon>
        <taxon>Streptomyces</taxon>
    </lineage>
</organism>
<dbReference type="PANTHER" id="PTHR11680:SF35">
    <property type="entry name" value="SERINE HYDROXYMETHYLTRANSFERASE 1"/>
    <property type="match status" value="1"/>
</dbReference>
<evidence type="ECO:0000313" key="7">
    <source>
        <dbReference type="Proteomes" id="UP001218629"/>
    </source>
</evidence>
<dbReference type="Gene3D" id="3.90.1150.10">
    <property type="entry name" value="Aspartate Aminotransferase, domain 1"/>
    <property type="match status" value="1"/>
</dbReference>
<dbReference type="InterPro" id="IPR015422">
    <property type="entry name" value="PyrdxlP-dep_Trfase_small"/>
</dbReference>
<dbReference type="InterPro" id="IPR039429">
    <property type="entry name" value="SHMT-like_dom"/>
</dbReference>
<sequence>MTELAAAGPVRSPHRAGGRTDPAGGLLTAVHDDVGRLTTTVNLAAFENVLSCTARAMLHGPLADRYLIGHEQERRGLDPLLRSGLLSAAYPGVDALERAASDTARQLLGAAWVDFRPLSGLHATISVFALLTAPGSTVYSIAPANGGHFATQPLLESMGRDGRYLPWCASAGTVDLAAFAQVWRAHPGAMVFLDHGVPLAPLPVRELRAVIGDGALLAYDASHTLGLIAGGRFQDPLAEGCDLLQGNTHKSFPGAHKGLVAFADAALGQGFSERLGLALVSSQQTGPTLANYVTTLEMGVHASAYTRQMLANQAALACALGESGFAVHHPPGATGPSASHVLLVEGGRQHDDADPYALAARLMHCGVMLNARPVDGRVVLRLGVQEVTRRGMRQPEMWRLAELMARAAHTEGATATAHVAGQVAALAGAFTSVRYGFDDSEAAC</sequence>
<dbReference type="InterPro" id="IPR015424">
    <property type="entry name" value="PyrdxlP-dep_Trfase"/>
</dbReference>
<dbReference type="EMBL" id="CP095749">
    <property type="protein sequence ID" value="WEB45145.1"/>
    <property type="molecule type" value="Genomic_DNA"/>
</dbReference>
<dbReference type="Gene3D" id="3.40.640.10">
    <property type="entry name" value="Type I PLP-dependent aspartate aminotransferase-like (Major domain)"/>
    <property type="match status" value="1"/>
</dbReference>
<evidence type="ECO:0000256" key="2">
    <source>
        <dbReference type="ARBA" id="ARBA00006376"/>
    </source>
</evidence>
<dbReference type="Proteomes" id="UP001218629">
    <property type="component" value="Chromosome"/>
</dbReference>
<protein>
    <recommendedName>
        <fullName evidence="5">Serine hydroxymethyltransferase-like domain-containing protein</fullName>
    </recommendedName>
</protein>
<feature type="domain" description="Serine hydroxymethyltransferase-like" evidence="5">
    <location>
        <begin position="29"/>
        <end position="403"/>
    </location>
</feature>
<evidence type="ECO:0000259" key="5">
    <source>
        <dbReference type="Pfam" id="PF00464"/>
    </source>
</evidence>
<evidence type="ECO:0000313" key="6">
    <source>
        <dbReference type="EMBL" id="WEB45145.1"/>
    </source>
</evidence>
<dbReference type="SUPFAM" id="SSF53383">
    <property type="entry name" value="PLP-dependent transferases"/>
    <property type="match status" value="1"/>
</dbReference>
<evidence type="ECO:0000256" key="1">
    <source>
        <dbReference type="ARBA" id="ARBA00001933"/>
    </source>
</evidence>
<evidence type="ECO:0000256" key="3">
    <source>
        <dbReference type="ARBA" id="ARBA00022898"/>
    </source>
</evidence>
<evidence type="ECO:0000256" key="4">
    <source>
        <dbReference type="SAM" id="MobiDB-lite"/>
    </source>
</evidence>
<accession>A0ABY8AJC5</accession>
<dbReference type="InterPro" id="IPR049943">
    <property type="entry name" value="Ser_HO-MeTrfase-like"/>
</dbReference>
<dbReference type="PANTHER" id="PTHR11680">
    <property type="entry name" value="SERINE HYDROXYMETHYLTRANSFERASE"/>
    <property type="match status" value="1"/>
</dbReference>
<name>A0ABY8AJC5_9ACTN</name>
<keyword evidence="7" id="KW-1185">Reference proteome</keyword>